<dbReference type="GO" id="GO:0005509">
    <property type="term" value="F:calcium ion binding"/>
    <property type="evidence" value="ECO:0007669"/>
    <property type="project" value="InterPro"/>
</dbReference>
<name>F0YAY8_AURAN</name>
<dbReference type="AlphaFoldDB" id="F0YAY8"/>
<evidence type="ECO:0000256" key="3">
    <source>
        <dbReference type="ARBA" id="ARBA00022837"/>
    </source>
</evidence>
<dbReference type="GeneID" id="20224922"/>
<feature type="compositionally biased region" description="Low complexity" evidence="4">
    <location>
        <begin position="54"/>
        <end position="92"/>
    </location>
</feature>
<sequence>MGAGATTLSKDEAKAAAPGAGVAEFDDAAWESLEKDAEGKVSCETLKGVASKYAAAPAEPAKPAEPPATTATPAEPAPADAPSDAASSVPAKYLHPDHPGNAEKIEHLAPGGFATGSFAQSLQAPESLAAAEKVLFKLHQVLSHEGDNAISGFGETYAAPTVNYHTMFKAVDLDGNRQIERDEWNKVMRRVLCLKGAELSDDELMAVYDAVDDNHNGTISLQEFAAFARGGRWTSPHHHQGHVRNTSWGLVGGFGGGHDDGTATGTYGSGEVTEDMPHYSDKKVTQKARSSKVAEPAGLDAIHLVLYHLTQEIAKEKGSRVSGIHKHPAKVNYHDMFKKLDIDHNNRVTRENFALVLRRQVGVGAHVTDADLALIFTEMDTDKSGALSFSEFAAYCKGAATPTIARGLAYEAEKKSRAPSSAPAPAPSS</sequence>
<feature type="region of interest" description="Disordered" evidence="4">
    <location>
        <begin position="52"/>
        <end position="107"/>
    </location>
</feature>
<gene>
    <name evidence="6" type="ORF">AURANDRAFT_64613</name>
</gene>
<dbReference type="Gene3D" id="1.10.238.10">
    <property type="entry name" value="EF-hand"/>
    <property type="match status" value="2"/>
</dbReference>
<proteinExistence type="predicted"/>
<dbReference type="InterPro" id="IPR018247">
    <property type="entry name" value="EF_Hand_1_Ca_BS"/>
</dbReference>
<keyword evidence="7" id="KW-1185">Reference proteome</keyword>
<organism evidence="7">
    <name type="scientific">Aureococcus anophagefferens</name>
    <name type="common">Harmful bloom alga</name>
    <dbReference type="NCBI Taxonomy" id="44056"/>
    <lineage>
        <taxon>Eukaryota</taxon>
        <taxon>Sar</taxon>
        <taxon>Stramenopiles</taxon>
        <taxon>Ochrophyta</taxon>
        <taxon>Pelagophyceae</taxon>
        <taxon>Pelagomonadales</taxon>
        <taxon>Pelagomonadaceae</taxon>
        <taxon>Aureococcus</taxon>
    </lineage>
</organism>
<dbReference type="InterPro" id="IPR011992">
    <property type="entry name" value="EF-hand-dom_pair"/>
</dbReference>
<feature type="domain" description="EF-hand" evidence="5">
    <location>
        <begin position="328"/>
        <end position="363"/>
    </location>
</feature>
<feature type="domain" description="EF-hand" evidence="5">
    <location>
        <begin position="159"/>
        <end position="194"/>
    </location>
</feature>
<evidence type="ECO:0000259" key="5">
    <source>
        <dbReference type="PROSITE" id="PS50222"/>
    </source>
</evidence>
<dbReference type="CDD" id="cd00051">
    <property type="entry name" value="EFh"/>
    <property type="match status" value="2"/>
</dbReference>
<dbReference type="PANTHER" id="PTHR34524:SF6">
    <property type="entry name" value="CALCYPHOSINE LIKE"/>
    <property type="match status" value="1"/>
</dbReference>
<dbReference type="PROSITE" id="PS00018">
    <property type="entry name" value="EF_HAND_1"/>
    <property type="match status" value="3"/>
</dbReference>
<keyword evidence="2" id="KW-0677">Repeat</keyword>
<dbReference type="RefSeq" id="XP_009037541.1">
    <property type="nucleotide sequence ID" value="XM_009039293.1"/>
</dbReference>
<evidence type="ECO:0000313" key="6">
    <source>
        <dbReference type="EMBL" id="EGB07536.1"/>
    </source>
</evidence>
<evidence type="ECO:0000256" key="2">
    <source>
        <dbReference type="ARBA" id="ARBA00022737"/>
    </source>
</evidence>
<keyword evidence="3" id="KW-0106">Calcium</keyword>
<evidence type="ECO:0000313" key="7">
    <source>
        <dbReference type="Proteomes" id="UP000002729"/>
    </source>
</evidence>
<dbReference type="PANTHER" id="PTHR34524">
    <property type="entry name" value="CALCYPHOSIN"/>
    <property type="match status" value="1"/>
</dbReference>
<feature type="region of interest" description="Disordered" evidence="4">
    <location>
        <begin position="1"/>
        <end position="22"/>
    </location>
</feature>
<dbReference type="KEGG" id="aaf:AURANDRAFT_64613"/>
<accession>F0YAY8</accession>
<reference evidence="6 7" key="1">
    <citation type="journal article" date="2011" name="Proc. Natl. Acad. Sci. U.S.A.">
        <title>Niche of harmful alga Aureococcus anophagefferens revealed through ecogenomics.</title>
        <authorList>
            <person name="Gobler C.J."/>
            <person name="Berry D.L."/>
            <person name="Dyhrman S.T."/>
            <person name="Wilhelm S.W."/>
            <person name="Salamov A."/>
            <person name="Lobanov A.V."/>
            <person name="Zhang Y."/>
            <person name="Collier J.L."/>
            <person name="Wurch L.L."/>
            <person name="Kustka A.B."/>
            <person name="Dill B.D."/>
            <person name="Shah M."/>
            <person name="VerBerkmoes N.C."/>
            <person name="Kuo A."/>
            <person name="Terry A."/>
            <person name="Pangilinan J."/>
            <person name="Lindquist E.A."/>
            <person name="Lucas S."/>
            <person name="Paulsen I.T."/>
            <person name="Hattenrath-Lehmann T.K."/>
            <person name="Talmage S.C."/>
            <person name="Walker E.A."/>
            <person name="Koch F."/>
            <person name="Burson A.M."/>
            <person name="Marcoval M.A."/>
            <person name="Tang Y.Z."/>
            <person name="Lecleir G.R."/>
            <person name="Coyne K.J."/>
            <person name="Berg G.M."/>
            <person name="Bertrand E.M."/>
            <person name="Saito M.A."/>
            <person name="Gladyshev V.N."/>
            <person name="Grigoriev I.V."/>
        </authorList>
    </citation>
    <scope>NUCLEOTIDE SEQUENCE [LARGE SCALE GENOMIC DNA]</scope>
    <source>
        <strain evidence="7">CCMP 1984</strain>
    </source>
</reference>
<feature type="compositionally biased region" description="Basic and acidic residues" evidence="4">
    <location>
        <begin position="94"/>
        <end position="107"/>
    </location>
</feature>
<evidence type="ECO:0000256" key="1">
    <source>
        <dbReference type="ARBA" id="ARBA00022723"/>
    </source>
</evidence>
<dbReference type="InterPro" id="IPR051581">
    <property type="entry name" value="Ca-bind"/>
</dbReference>
<dbReference type="InParanoid" id="F0YAY8"/>
<dbReference type="SMART" id="SM00054">
    <property type="entry name" value="EFh"/>
    <property type="match status" value="4"/>
</dbReference>
<evidence type="ECO:0000256" key="4">
    <source>
        <dbReference type="SAM" id="MobiDB-lite"/>
    </source>
</evidence>
<dbReference type="OrthoDB" id="204572at2759"/>
<dbReference type="Proteomes" id="UP000002729">
    <property type="component" value="Unassembled WGS sequence"/>
</dbReference>
<feature type="domain" description="EF-hand" evidence="5">
    <location>
        <begin position="199"/>
        <end position="234"/>
    </location>
</feature>
<feature type="domain" description="EF-hand" evidence="5">
    <location>
        <begin position="367"/>
        <end position="402"/>
    </location>
</feature>
<keyword evidence="1" id="KW-0479">Metal-binding</keyword>
<dbReference type="Pfam" id="PF13499">
    <property type="entry name" value="EF-hand_7"/>
    <property type="match status" value="2"/>
</dbReference>
<dbReference type="EMBL" id="GL833130">
    <property type="protein sequence ID" value="EGB07536.1"/>
    <property type="molecule type" value="Genomic_DNA"/>
</dbReference>
<protein>
    <recommendedName>
        <fullName evidence="5">EF-hand domain-containing protein</fullName>
    </recommendedName>
</protein>
<dbReference type="SUPFAM" id="SSF47473">
    <property type="entry name" value="EF-hand"/>
    <property type="match status" value="1"/>
</dbReference>
<dbReference type="PROSITE" id="PS50222">
    <property type="entry name" value="EF_HAND_2"/>
    <property type="match status" value="4"/>
</dbReference>
<dbReference type="InterPro" id="IPR002048">
    <property type="entry name" value="EF_hand_dom"/>
</dbReference>